<organism evidence="1 2">
    <name type="scientific">Microtetraspora malaysiensis</name>
    <dbReference type="NCBI Taxonomy" id="161358"/>
    <lineage>
        <taxon>Bacteria</taxon>
        <taxon>Bacillati</taxon>
        <taxon>Actinomycetota</taxon>
        <taxon>Actinomycetes</taxon>
        <taxon>Streptosporangiales</taxon>
        <taxon>Streptosporangiaceae</taxon>
        <taxon>Microtetraspora</taxon>
    </lineage>
</organism>
<dbReference type="EMBL" id="JBIASD010000057">
    <property type="protein sequence ID" value="MFF3671887.1"/>
    <property type="molecule type" value="Genomic_DNA"/>
</dbReference>
<dbReference type="RefSeq" id="WP_387418037.1">
    <property type="nucleotide sequence ID" value="NZ_JBIASD010000057.1"/>
</dbReference>
<accession>A0ABW6T3N5</accession>
<name>A0ABW6T3N5_9ACTN</name>
<sequence>MPERDVTAQPGMVPADRRTAGTMFAALYGELVPHPWHDPEHDAYQLFYQRSLAMDWLDGTAAVREDDPPGASGLWGMNDAGWNHPLAAPRAGLISWFQVEASAVAGDRPLPVQPFLRCAMDATARAGTPHLSAIQILIPVQGLDASTRPPYAAVPSMLTIDWFAECDPGARTPVEVGVNSGRDPSIPAVAGWLTDRLGHLEQDVFVYGSHDVTGRDDVLPPPFDDGFWNGPPLHGVVLRGELAEWSCDAVGWLAEVIADSAAHLGVRSPLLVTVTRALPAGC</sequence>
<keyword evidence="2" id="KW-1185">Reference proteome</keyword>
<protein>
    <submittedName>
        <fullName evidence="1">Uncharacterized protein</fullName>
    </submittedName>
</protein>
<evidence type="ECO:0000313" key="1">
    <source>
        <dbReference type="EMBL" id="MFF3671887.1"/>
    </source>
</evidence>
<proteinExistence type="predicted"/>
<gene>
    <name evidence="1" type="ORF">ACFYXI_40525</name>
</gene>
<evidence type="ECO:0000313" key="2">
    <source>
        <dbReference type="Proteomes" id="UP001602013"/>
    </source>
</evidence>
<dbReference type="Proteomes" id="UP001602013">
    <property type="component" value="Unassembled WGS sequence"/>
</dbReference>
<reference evidence="1 2" key="1">
    <citation type="submission" date="2024-10" db="EMBL/GenBank/DDBJ databases">
        <title>The Natural Products Discovery Center: Release of the First 8490 Sequenced Strains for Exploring Actinobacteria Biosynthetic Diversity.</title>
        <authorList>
            <person name="Kalkreuter E."/>
            <person name="Kautsar S.A."/>
            <person name="Yang D."/>
            <person name="Bader C.D."/>
            <person name="Teijaro C.N."/>
            <person name="Fluegel L."/>
            <person name="Davis C.M."/>
            <person name="Simpson J.R."/>
            <person name="Lauterbach L."/>
            <person name="Steele A.D."/>
            <person name="Gui C."/>
            <person name="Meng S."/>
            <person name="Li G."/>
            <person name="Viehrig K."/>
            <person name="Ye F."/>
            <person name="Su P."/>
            <person name="Kiefer A.F."/>
            <person name="Nichols A."/>
            <person name="Cepeda A.J."/>
            <person name="Yan W."/>
            <person name="Fan B."/>
            <person name="Jiang Y."/>
            <person name="Adhikari A."/>
            <person name="Zheng C.-J."/>
            <person name="Schuster L."/>
            <person name="Cowan T.M."/>
            <person name="Smanski M.J."/>
            <person name="Chevrette M.G."/>
            <person name="De Carvalho L.P.S."/>
            <person name="Shen B."/>
        </authorList>
    </citation>
    <scope>NUCLEOTIDE SEQUENCE [LARGE SCALE GENOMIC DNA]</scope>
    <source>
        <strain evidence="1 2">NPDC002173</strain>
    </source>
</reference>
<comment type="caution">
    <text evidence="1">The sequence shown here is derived from an EMBL/GenBank/DDBJ whole genome shotgun (WGS) entry which is preliminary data.</text>
</comment>